<dbReference type="GO" id="GO:0016787">
    <property type="term" value="F:hydrolase activity"/>
    <property type="evidence" value="ECO:0007669"/>
    <property type="project" value="UniProtKB-KW"/>
</dbReference>
<feature type="signal peptide" evidence="1">
    <location>
        <begin position="1"/>
        <end position="20"/>
    </location>
</feature>
<dbReference type="InterPro" id="IPR000073">
    <property type="entry name" value="AB_hydrolase_1"/>
</dbReference>
<dbReference type="AlphaFoldDB" id="A0A1E8PMS1"/>
<dbReference type="Proteomes" id="UP000092634">
    <property type="component" value="Unassembled WGS sequence"/>
</dbReference>
<evidence type="ECO:0000313" key="3">
    <source>
        <dbReference type="EMBL" id="OFJ47140.1"/>
    </source>
</evidence>
<feature type="chain" id="PRO_5009214466" evidence="1">
    <location>
        <begin position="21"/>
        <end position="273"/>
    </location>
</feature>
<dbReference type="InterPro" id="IPR029058">
    <property type="entry name" value="AB_hydrolase_fold"/>
</dbReference>
<feature type="domain" description="AB hydrolase-1" evidence="2">
    <location>
        <begin position="48"/>
        <end position="157"/>
    </location>
</feature>
<dbReference type="EMBL" id="MAQB02000008">
    <property type="protein sequence ID" value="OFJ47140.1"/>
    <property type="molecule type" value="Genomic_DNA"/>
</dbReference>
<comment type="caution">
    <text evidence="3">The sequence shown here is derived from an EMBL/GenBank/DDBJ whole genome shotgun (WGS) entry which is preliminary data.</text>
</comment>
<evidence type="ECO:0000256" key="1">
    <source>
        <dbReference type="SAM" id="SignalP"/>
    </source>
</evidence>
<gene>
    <name evidence="3" type="ORF">BA896_022200</name>
</gene>
<proteinExistence type="predicted"/>
<accession>A0A1E8PMS1</accession>
<dbReference type="PANTHER" id="PTHR42886">
    <property type="entry name" value="RE40534P-RELATED"/>
    <property type="match status" value="1"/>
</dbReference>
<keyword evidence="1" id="KW-0732">Signal</keyword>
<dbReference type="Gene3D" id="3.40.50.1820">
    <property type="entry name" value="alpha/beta hydrolase"/>
    <property type="match status" value="1"/>
</dbReference>
<evidence type="ECO:0000313" key="4">
    <source>
        <dbReference type="Proteomes" id="UP000092634"/>
    </source>
</evidence>
<keyword evidence="3" id="KW-0378">Hydrolase</keyword>
<dbReference type="PANTHER" id="PTHR42886:SF29">
    <property type="entry name" value="PUMMELIG, ISOFORM A"/>
    <property type="match status" value="1"/>
</dbReference>
<reference evidence="3 4" key="1">
    <citation type="submission" date="2016-10" db="EMBL/GenBank/DDBJ databases">
        <title>Updated version of Genome Assembly of Janthinobacterium lividum ERGS5:01.</title>
        <authorList>
            <person name="Kumar R."/>
            <person name="Acharya V."/>
            <person name="Singh D."/>
        </authorList>
    </citation>
    <scope>NUCLEOTIDE SEQUENCE [LARGE SCALE GENOMIC DNA]</scope>
    <source>
        <strain evidence="3 4">ERGS5:01</strain>
    </source>
</reference>
<name>A0A1E8PMS1_9BURK</name>
<protein>
    <submittedName>
        <fullName evidence="3">Alpha/beta hydrolase</fullName>
    </submittedName>
</protein>
<sequence length="273" mass="29716">MLKLLPIGFLCAASAMPAFAALPAPAIDRIAGRQVESLTLRHPTSHDVVVFENGSRATMDKWGTVPERLAQQASVFAYNRPGYGNSEAAATPRDGRAIVEELRTALRFKGLLPPYVLVGHSLGGLYLQLYTRAYPQEVKALVLVDALYPRMVKPVQEFPLLTRIAGQLAFSRTVWREIERIDATGEMVLGLPDAGKPVVRLENRPVSSTAIAVDFGAFRMDQATRDAVKALYPQAVRMVADSSHQMALTSPEVVVAAIGQLLPLANEKVVSEE</sequence>
<dbReference type="Pfam" id="PF00561">
    <property type="entry name" value="Abhydrolase_1"/>
    <property type="match status" value="1"/>
</dbReference>
<organism evidence="3 4">
    <name type="scientific">Janthinobacterium lividum</name>
    <dbReference type="NCBI Taxonomy" id="29581"/>
    <lineage>
        <taxon>Bacteria</taxon>
        <taxon>Pseudomonadati</taxon>
        <taxon>Pseudomonadota</taxon>
        <taxon>Betaproteobacteria</taxon>
        <taxon>Burkholderiales</taxon>
        <taxon>Oxalobacteraceae</taxon>
        <taxon>Janthinobacterium</taxon>
    </lineage>
</organism>
<evidence type="ECO:0000259" key="2">
    <source>
        <dbReference type="Pfam" id="PF00561"/>
    </source>
</evidence>
<dbReference type="SUPFAM" id="SSF53474">
    <property type="entry name" value="alpha/beta-Hydrolases"/>
    <property type="match status" value="1"/>
</dbReference>